<comment type="caution">
    <text evidence="1">The sequence shown here is derived from an EMBL/GenBank/DDBJ whole genome shotgun (WGS) entry which is preliminary data.</text>
</comment>
<proteinExistence type="predicted"/>
<sequence length="108" mass="12258">SVAQGYLEEIYKRKPRYMRDQLQAIEKSVSEVTEKAANQALAYCVKHQLYRAADFANAVHHYMEKASHQAVSATQSELKMLVQVDDAKLKAKPQIRAFQTYERILGGG</sequence>
<evidence type="ECO:0000313" key="1">
    <source>
        <dbReference type="EMBL" id="MFC5986388.1"/>
    </source>
</evidence>
<dbReference type="EMBL" id="JBHSQV010000068">
    <property type="protein sequence ID" value="MFC5986388.1"/>
    <property type="molecule type" value="Genomic_DNA"/>
</dbReference>
<accession>A0ABW1IMY9</accession>
<evidence type="ECO:0000313" key="2">
    <source>
        <dbReference type="Proteomes" id="UP001596250"/>
    </source>
</evidence>
<protein>
    <submittedName>
        <fullName evidence="1">IS21 family transposase</fullName>
    </submittedName>
</protein>
<gene>
    <name evidence="1" type="ORF">ACFPXP_08075</name>
</gene>
<dbReference type="Proteomes" id="UP001596250">
    <property type="component" value="Unassembled WGS sequence"/>
</dbReference>
<feature type="non-terminal residue" evidence="1">
    <location>
        <position position="1"/>
    </location>
</feature>
<keyword evidence="2" id="KW-1185">Reference proteome</keyword>
<organism evidence="1 2">
    <name type="scientific">Marinicrinis lubricantis</name>
    <dbReference type="NCBI Taxonomy" id="2086470"/>
    <lineage>
        <taxon>Bacteria</taxon>
        <taxon>Bacillati</taxon>
        <taxon>Bacillota</taxon>
        <taxon>Bacilli</taxon>
        <taxon>Bacillales</taxon>
        <taxon>Paenibacillaceae</taxon>
    </lineage>
</organism>
<reference evidence="2" key="1">
    <citation type="journal article" date="2019" name="Int. J. Syst. Evol. Microbiol.">
        <title>The Global Catalogue of Microorganisms (GCM) 10K type strain sequencing project: providing services to taxonomists for standard genome sequencing and annotation.</title>
        <authorList>
            <consortium name="The Broad Institute Genomics Platform"/>
            <consortium name="The Broad Institute Genome Sequencing Center for Infectious Disease"/>
            <person name="Wu L."/>
            <person name="Ma J."/>
        </authorList>
    </citation>
    <scope>NUCLEOTIDE SEQUENCE [LARGE SCALE GENOMIC DNA]</scope>
    <source>
        <strain evidence="2">CCM 8749</strain>
    </source>
</reference>
<name>A0ABW1IMY9_9BACL</name>